<feature type="compositionally biased region" description="Basic and acidic residues" evidence="1">
    <location>
        <begin position="379"/>
        <end position="419"/>
    </location>
</feature>
<feature type="region of interest" description="Disordered" evidence="1">
    <location>
        <begin position="1"/>
        <end position="72"/>
    </location>
</feature>
<accession>A0A1X0P715</accession>
<feature type="compositionally biased region" description="Basic and acidic residues" evidence="1">
    <location>
        <begin position="37"/>
        <end position="71"/>
    </location>
</feature>
<feature type="compositionally biased region" description="Basic and acidic residues" evidence="1">
    <location>
        <begin position="111"/>
        <end position="120"/>
    </location>
</feature>
<dbReference type="OrthoDB" id="252905at2759"/>
<dbReference type="RefSeq" id="XP_028886724.1">
    <property type="nucleotide sequence ID" value="XM_029022178.1"/>
</dbReference>
<dbReference type="EMBL" id="NBCO01000003">
    <property type="protein sequence ID" value="ORC92658.1"/>
    <property type="molecule type" value="Genomic_DNA"/>
</dbReference>
<feature type="region of interest" description="Disordered" evidence="1">
    <location>
        <begin position="379"/>
        <end position="430"/>
    </location>
</feature>
<sequence length="545" mass="61710">MDVRRRTPLRAMRPKEPKTGTNSTAALRNYMHSPKRPAAERRNLPPLPKVRDAQRQQQHQEEEGETHDRRYSVSSLEPLQPLQRDVQHTSGALLQQQQQQQQQPRISSGVKKNEKAKNVSERAGMQKLHIRRSVPLPHSVKTQEPIINCDTSATRITTPQRTFTFTDDDQIKFNRSLEILNTMMSVESKNVDARAWVTRFVEGKSEARLSKEHLFPVWILVCSDAVLAIDLNGTSKHRNYSWISESQFTYFPPDGCIVFPLQDVLVKGEVKLPQSAAEAAAMQMPLSQEIRWGVPLAVLFLNPHESLSIVRDVCQTYLPSFLQTIYADGVPLKGHWEPREVSRLQPGIIPLAKTVSDAIYSCMSTAGVGTFAGEGNRLREIEPRDVSSPLRRDDFTPEKKKEEEEQQKEQEEQEKEKEQQQQQEGRSLGEVREWCSPWESSGKQLIYTARLYASGTVPLSSASTMVCHAVLVLTPRGPLELIVEPPTMRVTVKDVKKSLLRSGLGRSLRLQQDAVGFIYAPSTPVLEEDAVIDVRYAVLRLQTQN</sequence>
<organism evidence="2 3">
    <name type="scientific">Trypanosoma theileri</name>
    <dbReference type="NCBI Taxonomy" id="67003"/>
    <lineage>
        <taxon>Eukaryota</taxon>
        <taxon>Discoba</taxon>
        <taxon>Euglenozoa</taxon>
        <taxon>Kinetoplastea</taxon>
        <taxon>Metakinetoplastina</taxon>
        <taxon>Trypanosomatida</taxon>
        <taxon>Trypanosomatidae</taxon>
        <taxon>Trypanosoma</taxon>
    </lineage>
</organism>
<gene>
    <name evidence="2" type="ORF">TM35_000034110</name>
</gene>
<keyword evidence="3" id="KW-1185">Reference proteome</keyword>
<name>A0A1X0P715_9TRYP</name>
<protein>
    <submittedName>
        <fullName evidence="2">Uncharacterized protein</fullName>
    </submittedName>
</protein>
<evidence type="ECO:0000313" key="3">
    <source>
        <dbReference type="Proteomes" id="UP000192257"/>
    </source>
</evidence>
<comment type="caution">
    <text evidence="2">The sequence shown here is derived from an EMBL/GenBank/DDBJ whole genome shotgun (WGS) entry which is preliminary data.</text>
</comment>
<dbReference type="Proteomes" id="UP000192257">
    <property type="component" value="Unassembled WGS sequence"/>
</dbReference>
<proteinExistence type="predicted"/>
<dbReference type="GeneID" id="39981958"/>
<evidence type="ECO:0000313" key="2">
    <source>
        <dbReference type="EMBL" id="ORC92658.1"/>
    </source>
</evidence>
<feature type="region of interest" description="Disordered" evidence="1">
    <location>
        <begin position="86"/>
        <end position="124"/>
    </location>
</feature>
<evidence type="ECO:0000256" key="1">
    <source>
        <dbReference type="SAM" id="MobiDB-lite"/>
    </source>
</evidence>
<dbReference type="VEuPathDB" id="TriTrypDB:TM35_000034110"/>
<dbReference type="AlphaFoldDB" id="A0A1X0P715"/>
<reference evidence="2 3" key="1">
    <citation type="submission" date="2017-03" db="EMBL/GenBank/DDBJ databases">
        <title>An alternative strategy for trypanosome survival in the mammalian bloodstream revealed through genome and transcriptome analysis of the ubiquitous bovine parasite Trypanosoma (Megatrypanum) theileri.</title>
        <authorList>
            <person name="Kelly S."/>
            <person name="Ivens A."/>
            <person name="Mott A."/>
            <person name="O'Neill E."/>
            <person name="Emms D."/>
            <person name="Macleod O."/>
            <person name="Voorheis P."/>
            <person name="Matthews J."/>
            <person name="Matthews K."/>
            <person name="Carrington M."/>
        </authorList>
    </citation>
    <scope>NUCLEOTIDE SEQUENCE [LARGE SCALE GENOMIC DNA]</scope>
    <source>
        <strain evidence="2">Edinburgh</strain>
    </source>
</reference>